<evidence type="ECO:0000313" key="9">
    <source>
        <dbReference type="EMBL" id="RDX52798.1"/>
    </source>
</evidence>
<dbReference type="Proteomes" id="UP000256964">
    <property type="component" value="Unassembled WGS sequence"/>
</dbReference>
<evidence type="ECO:0000259" key="7">
    <source>
        <dbReference type="Pfam" id="PF00317"/>
    </source>
</evidence>
<dbReference type="PANTHER" id="PTHR11573">
    <property type="entry name" value="RIBONUCLEOSIDE-DIPHOSPHATE REDUCTASE LARGE CHAIN"/>
    <property type="match status" value="1"/>
</dbReference>
<dbReference type="SUPFAM" id="SSF48168">
    <property type="entry name" value="R1 subunit of ribonucleotide reductase, N-terminal domain"/>
    <property type="match status" value="1"/>
</dbReference>
<dbReference type="Pfam" id="PF00317">
    <property type="entry name" value="Ribonuc_red_lgN"/>
    <property type="match status" value="1"/>
</dbReference>
<evidence type="ECO:0000256" key="5">
    <source>
        <dbReference type="ARBA" id="ARBA00024942"/>
    </source>
</evidence>
<dbReference type="GO" id="GO:0005524">
    <property type="term" value="F:ATP binding"/>
    <property type="evidence" value="ECO:0007669"/>
    <property type="project" value="InterPro"/>
</dbReference>
<dbReference type="GO" id="GO:0004748">
    <property type="term" value="F:ribonucleoside-diphosphate reductase activity, thioredoxin disulfide as acceptor"/>
    <property type="evidence" value="ECO:0007669"/>
    <property type="project" value="UniProtKB-EC"/>
</dbReference>
<dbReference type="GO" id="GO:0005971">
    <property type="term" value="C:ribonucleoside-diphosphate reductase complex"/>
    <property type="evidence" value="ECO:0007669"/>
    <property type="project" value="TreeGrafter"/>
</dbReference>
<dbReference type="PANTHER" id="PTHR11573:SF6">
    <property type="entry name" value="RIBONUCLEOSIDE-DIPHOSPHATE REDUCTASE LARGE SUBUNIT"/>
    <property type="match status" value="1"/>
</dbReference>
<comment type="similarity">
    <text evidence="1 6">Belongs to the ribonucleoside diphosphate reductase large chain family.</text>
</comment>
<protein>
    <recommendedName>
        <fullName evidence="2 6">Ribonucleoside-diphosphate reductase</fullName>
        <ecNumber evidence="2 6">1.17.4.1</ecNumber>
    </recommendedName>
</protein>
<evidence type="ECO:0000259" key="8">
    <source>
        <dbReference type="Pfam" id="PF02867"/>
    </source>
</evidence>
<dbReference type="GO" id="GO:0009263">
    <property type="term" value="P:deoxyribonucleotide biosynthetic process"/>
    <property type="evidence" value="ECO:0007669"/>
    <property type="project" value="UniProtKB-KW"/>
</dbReference>
<dbReference type="InterPro" id="IPR000788">
    <property type="entry name" value="RNR_lg_C"/>
</dbReference>
<comment type="function">
    <text evidence="5 6">Provides the precursors necessary for DNA synthesis. Catalyzes the biosynthesis of deoxyribonucleotides from the corresponding ribonucleotides.</text>
</comment>
<dbReference type="PRINTS" id="PR01183">
    <property type="entry name" value="RIBORDTASEM1"/>
</dbReference>
<dbReference type="EC" id="1.17.4.1" evidence="2 6"/>
<keyword evidence="3 6" id="KW-0560">Oxidoreductase</keyword>
<comment type="catalytic activity">
    <reaction evidence="6">
        <text>a 2'-deoxyribonucleoside 5'-diphosphate + [thioredoxin]-disulfide + H2O = a ribonucleoside 5'-diphosphate + [thioredoxin]-dithiol</text>
        <dbReference type="Rhea" id="RHEA:23252"/>
        <dbReference type="Rhea" id="RHEA-COMP:10698"/>
        <dbReference type="Rhea" id="RHEA-COMP:10700"/>
        <dbReference type="ChEBI" id="CHEBI:15377"/>
        <dbReference type="ChEBI" id="CHEBI:29950"/>
        <dbReference type="ChEBI" id="CHEBI:50058"/>
        <dbReference type="ChEBI" id="CHEBI:57930"/>
        <dbReference type="ChEBI" id="CHEBI:73316"/>
        <dbReference type="EC" id="1.17.4.1"/>
    </reaction>
</comment>
<reference evidence="9 10" key="1">
    <citation type="journal article" date="2018" name="Biotechnol. Biofuels">
        <title>Integrative visual omics of the white-rot fungus Polyporus brumalis exposes the biotechnological potential of its oxidative enzymes for delignifying raw plant biomass.</title>
        <authorList>
            <person name="Miyauchi S."/>
            <person name="Rancon A."/>
            <person name="Drula E."/>
            <person name="Hage H."/>
            <person name="Chaduli D."/>
            <person name="Favel A."/>
            <person name="Grisel S."/>
            <person name="Henrissat B."/>
            <person name="Herpoel-Gimbert I."/>
            <person name="Ruiz-Duenas F.J."/>
            <person name="Chevret D."/>
            <person name="Hainaut M."/>
            <person name="Lin J."/>
            <person name="Wang M."/>
            <person name="Pangilinan J."/>
            <person name="Lipzen A."/>
            <person name="Lesage-Meessen L."/>
            <person name="Navarro D."/>
            <person name="Riley R."/>
            <person name="Grigoriev I.V."/>
            <person name="Zhou S."/>
            <person name="Raouche S."/>
            <person name="Rosso M.N."/>
        </authorList>
    </citation>
    <scope>NUCLEOTIDE SEQUENCE [LARGE SCALE GENOMIC DNA]</scope>
    <source>
        <strain evidence="9 10">BRFM 1820</strain>
    </source>
</reference>
<proteinExistence type="inferred from homology"/>
<dbReference type="Gene3D" id="3.20.70.20">
    <property type="match status" value="1"/>
</dbReference>
<dbReference type="AlphaFoldDB" id="A0A371DJW5"/>
<dbReference type="Pfam" id="PF02867">
    <property type="entry name" value="Ribonuc_red_lgC"/>
    <property type="match status" value="1"/>
</dbReference>
<evidence type="ECO:0000256" key="6">
    <source>
        <dbReference type="RuleBase" id="RU003410"/>
    </source>
</evidence>
<dbReference type="NCBIfam" id="TIGR02506">
    <property type="entry name" value="NrdE_NrdA"/>
    <property type="match status" value="1"/>
</dbReference>
<dbReference type="InterPro" id="IPR039718">
    <property type="entry name" value="Rrm1"/>
</dbReference>
<sequence length="736" mass="81547">MTSQISSMELQLYAATTAARSATRHPDFSRLAGRLYVAGLHKVTEKSFAQWVTTYGSDKGALLSPELIQFAHKFSHDLDEAIVHSRDFAFTYASIRSLAHSYLLRVEGSVIERPQFMYMRVAIAVHKDDLDLVLKTYDALSRHLFTFATPTLANAGTLKAHFASCFLYMPATSGPAEILKSVHDLDLFWLADGGIGLSLAAVPCRRARPRVQPGVLALMQVYDAHAKYTSLWRQTRPSAATVHLPIWHGDVRPFISCRSSRAPPHEQVVKFILWLTNASMVRSEAESSWSLFDPADVPGLTCTYGDEFAAQYLEYERTVEPVATVPARELWTLISKAQQETGTPFIMYQDAINSKNNESHLGVIKTSNLCTEIVQFSSREQTAVCTLASIAAPRFVQPSGGFDFDGFHSITKLAVLGVNALIDAADYPTSEARASAVNTRAVAVGVQGLADVFMQCKVAFTSSIARDLNIAIFEAIYHAAYETSCELSKEHGPYPLYAGSPASRGMLQHDMWPGDAETGRYDFTALRERIQAHGLRNSMLTAQMPTASTATLLGNFDATDPYTSNVLVRRVLSGDYTEICPWLVCDLEARSLWSEELRLAILNNHGSIQSIPSIPDDLKEVYRTVWEIDPSRIIDLAADRAPFIDQTQSMSLNLARPTADDVFRIQLHAWRRGLKTGIYYLRTRAPAYPSAYGVQATTGFDKELLSLSVQQGTIRLGLAHSTAVVWLSEYLRFSDV</sequence>
<organism evidence="9 10">
    <name type="scientific">Lentinus brumalis</name>
    <dbReference type="NCBI Taxonomy" id="2498619"/>
    <lineage>
        <taxon>Eukaryota</taxon>
        <taxon>Fungi</taxon>
        <taxon>Dikarya</taxon>
        <taxon>Basidiomycota</taxon>
        <taxon>Agaricomycotina</taxon>
        <taxon>Agaricomycetes</taxon>
        <taxon>Polyporales</taxon>
        <taxon>Polyporaceae</taxon>
        <taxon>Lentinus</taxon>
    </lineage>
</organism>
<dbReference type="OrthoDB" id="3000483at2759"/>
<evidence type="ECO:0000313" key="10">
    <source>
        <dbReference type="Proteomes" id="UP000256964"/>
    </source>
</evidence>
<gene>
    <name evidence="9" type="ORF">OH76DRAFT_1454213</name>
</gene>
<dbReference type="InterPro" id="IPR008926">
    <property type="entry name" value="RNR_R1-su_N"/>
</dbReference>
<evidence type="ECO:0000256" key="1">
    <source>
        <dbReference type="ARBA" id="ARBA00010406"/>
    </source>
</evidence>
<dbReference type="InterPro" id="IPR013509">
    <property type="entry name" value="RNR_lsu_N"/>
</dbReference>
<feature type="domain" description="Ribonucleotide reductase large subunit N-terminal" evidence="7">
    <location>
        <begin position="89"/>
        <end position="157"/>
    </location>
</feature>
<evidence type="ECO:0000256" key="3">
    <source>
        <dbReference type="ARBA" id="ARBA00023002"/>
    </source>
</evidence>
<keyword evidence="4 6" id="KW-0215">Deoxyribonucleotide synthesis</keyword>
<dbReference type="STRING" id="139420.A0A371DJW5"/>
<dbReference type="EMBL" id="KZ857389">
    <property type="protein sequence ID" value="RDX52798.1"/>
    <property type="molecule type" value="Genomic_DNA"/>
</dbReference>
<dbReference type="SUPFAM" id="SSF51998">
    <property type="entry name" value="PFL-like glycyl radical enzymes"/>
    <property type="match status" value="1"/>
</dbReference>
<evidence type="ECO:0000256" key="2">
    <source>
        <dbReference type="ARBA" id="ARBA00012274"/>
    </source>
</evidence>
<evidence type="ECO:0000256" key="4">
    <source>
        <dbReference type="ARBA" id="ARBA00023116"/>
    </source>
</evidence>
<dbReference type="InterPro" id="IPR013346">
    <property type="entry name" value="NrdE_NrdA_C"/>
</dbReference>
<accession>A0A371DJW5</accession>
<keyword evidence="10" id="KW-1185">Reference proteome</keyword>
<dbReference type="UniPathway" id="UPA00326"/>
<name>A0A371DJW5_9APHY</name>
<feature type="domain" description="Ribonucleotide reductase large subunit C-terminal" evidence="8">
    <location>
        <begin position="163"/>
        <end position="680"/>
    </location>
</feature>